<organism evidence="1 2">
    <name type="scientific">Pseudonocardia alaniniphila</name>
    <dbReference type="NCBI Taxonomy" id="75291"/>
    <lineage>
        <taxon>Bacteria</taxon>
        <taxon>Bacillati</taxon>
        <taxon>Actinomycetota</taxon>
        <taxon>Actinomycetes</taxon>
        <taxon>Pseudonocardiales</taxon>
        <taxon>Pseudonocardiaceae</taxon>
        <taxon>Pseudonocardia</taxon>
    </lineage>
</organism>
<protein>
    <submittedName>
        <fullName evidence="1">SRPBCC family protein</fullName>
    </submittedName>
</protein>
<dbReference type="EMBL" id="JAKXMK010000031">
    <property type="protein sequence ID" value="MCH6170270.1"/>
    <property type="molecule type" value="Genomic_DNA"/>
</dbReference>
<name>A0ABS9TNZ2_9PSEU</name>
<dbReference type="InterPro" id="IPR019587">
    <property type="entry name" value="Polyketide_cyclase/dehydratase"/>
</dbReference>
<dbReference type="Proteomes" id="UP001299970">
    <property type="component" value="Unassembled WGS sequence"/>
</dbReference>
<dbReference type="SUPFAM" id="SSF55961">
    <property type="entry name" value="Bet v1-like"/>
    <property type="match status" value="1"/>
</dbReference>
<proteinExistence type="predicted"/>
<sequence>MPRLYVSGIVPAPVEKVWAKIRDFNEMPSWHPNVEKSSLDTGRSGAEVGAVRRLILADGREALERLIALDDGDHTFTYELMGSPFPGLRRYIASLRLAPITRSNHTFLEWWSEYDADAEDEAGLTHTFTGSVYESGIEALQGCSTG</sequence>
<keyword evidence="2" id="KW-1185">Reference proteome</keyword>
<accession>A0ABS9TNZ2</accession>
<dbReference type="Gene3D" id="3.30.530.20">
    <property type="match status" value="1"/>
</dbReference>
<gene>
    <name evidence="1" type="ORF">MMF94_31605</name>
</gene>
<dbReference type="PANTHER" id="PTHR39332:SF7">
    <property type="entry name" value="SRPBCC FAMILY PROTEIN"/>
    <property type="match status" value="1"/>
</dbReference>
<comment type="caution">
    <text evidence="1">The sequence shown here is derived from an EMBL/GenBank/DDBJ whole genome shotgun (WGS) entry which is preliminary data.</text>
</comment>
<dbReference type="CDD" id="cd07821">
    <property type="entry name" value="PYR_PYL_RCAR_like"/>
    <property type="match status" value="1"/>
</dbReference>
<dbReference type="Pfam" id="PF10604">
    <property type="entry name" value="Polyketide_cyc2"/>
    <property type="match status" value="1"/>
</dbReference>
<dbReference type="InterPro" id="IPR023393">
    <property type="entry name" value="START-like_dom_sf"/>
</dbReference>
<dbReference type="PANTHER" id="PTHR39332">
    <property type="entry name" value="BLL4707 PROTEIN"/>
    <property type="match status" value="1"/>
</dbReference>
<reference evidence="1 2" key="1">
    <citation type="submission" date="2022-03" db="EMBL/GenBank/DDBJ databases">
        <title>Pseudonocardia alaer sp. nov., a novel actinomycete isolated from reed forest soil.</title>
        <authorList>
            <person name="Wang L."/>
        </authorList>
    </citation>
    <scope>NUCLEOTIDE SEQUENCE [LARGE SCALE GENOMIC DNA]</scope>
    <source>
        <strain evidence="1 2">Y-16303</strain>
    </source>
</reference>
<evidence type="ECO:0000313" key="1">
    <source>
        <dbReference type="EMBL" id="MCH6170270.1"/>
    </source>
</evidence>
<evidence type="ECO:0000313" key="2">
    <source>
        <dbReference type="Proteomes" id="UP001299970"/>
    </source>
</evidence>
<dbReference type="RefSeq" id="WP_241041076.1">
    <property type="nucleotide sequence ID" value="NZ_BAAAJF010000063.1"/>
</dbReference>